<evidence type="ECO:0000256" key="19">
    <source>
        <dbReference type="ARBA" id="ARBA00078285"/>
    </source>
</evidence>
<dbReference type="FunFam" id="3.40.50.12780:FF:000019">
    <property type="entry name" value="Long-chain fatty acid transporter"/>
    <property type="match status" value="1"/>
</dbReference>
<dbReference type="SUPFAM" id="SSF56801">
    <property type="entry name" value="Acetyl-CoA synthetase-like"/>
    <property type="match status" value="1"/>
</dbReference>
<evidence type="ECO:0000256" key="5">
    <source>
        <dbReference type="ARBA" id="ARBA00022598"/>
    </source>
</evidence>
<evidence type="ECO:0000256" key="20">
    <source>
        <dbReference type="SAM" id="Phobius"/>
    </source>
</evidence>
<dbReference type="GO" id="GO:0005789">
    <property type="term" value="C:endoplasmic reticulum membrane"/>
    <property type="evidence" value="ECO:0007669"/>
    <property type="project" value="TreeGrafter"/>
</dbReference>
<proteinExistence type="inferred from homology"/>
<dbReference type="PANTHER" id="PTHR43107">
    <property type="entry name" value="LONG-CHAIN FATTY ACID TRANSPORT PROTEIN"/>
    <property type="match status" value="1"/>
</dbReference>
<keyword evidence="12" id="KW-0576">Peroxisome</keyword>
<dbReference type="Proteomes" id="UP000252519">
    <property type="component" value="Unassembled WGS sequence"/>
</dbReference>
<accession>A0A368H4Q3</accession>
<evidence type="ECO:0000256" key="8">
    <source>
        <dbReference type="ARBA" id="ARBA00022840"/>
    </source>
</evidence>
<comment type="catalytic activity">
    <reaction evidence="16">
        <text>tetracosanoate + ATP + CoA = tetracosanoyl-CoA + AMP + diphosphate</text>
        <dbReference type="Rhea" id="RHEA:33639"/>
        <dbReference type="ChEBI" id="CHEBI:30616"/>
        <dbReference type="ChEBI" id="CHEBI:31014"/>
        <dbReference type="ChEBI" id="CHEBI:33019"/>
        <dbReference type="ChEBI" id="CHEBI:57287"/>
        <dbReference type="ChEBI" id="CHEBI:65052"/>
        <dbReference type="ChEBI" id="CHEBI:456215"/>
    </reaction>
    <physiologicalReaction direction="left-to-right" evidence="16">
        <dbReference type="Rhea" id="RHEA:33640"/>
    </physiologicalReaction>
</comment>
<comment type="similarity">
    <text evidence="2">Belongs to the ATP-dependent AMP-binding enzyme family.</text>
</comment>
<gene>
    <name evidence="23" type="ORF">ANCCAN_03654</name>
</gene>
<keyword evidence="7" id="KW-0547">Nucleotide-binding</keyword>
<evidence type="ECO:0000256" key="12">
    <source>
        <dbReference type="ARBA" id="ARBA00023140"/>
    </source>
</evidence>
<keyword evidence="11 20" id="KW-0472">Membrane</keyword>
<keyword evidence="10" id="KW-0445">Lipid transport</keyword>
<evidence type="ECO:0000313" key="24">
    <source>
        <dbReference type="Proteomes" id="UP000252519"/>
    </source>
</evidence>
<keyword evidence="5" id="KW-0436">Ligase</keyword>
<keyword evidence="3" id="KW-0813">Transport</keyword>
<keyword evidence="9 20" id="KW-1133">Transmembrane helix</keyword>
<evidence type="ECO:0000256" key="6">
    <source>
        <dbReference type="ARBA" id="ARBA00022692"/>
    </source>
</evidence>
<evidence type="ECO:0000256" key="15">
    <source>
        <dbReference type="ARBA" id="ARBA00046271"/>
    </source>
</evidence>
<dbReference type="PANTHER" id="PTHR43107:SF24">
    <property type="entry name" value="AMP-BINDING DOMAIN-CONTAINING PROTEIN"/>
    <property type="match status" value="1"/>
</dbReference>
<dbReference type="Gene3D" id="3.40.50.12780">
    <property type="entry name" value="N-terminal domain of ligase-like"/>
    <property type="match status" value="1"/>
</dbReference>
<dbReference type="GO" id="GO:0005778">
    <property type="term" value="C:peroxisomal membrane"/>
    <property type="evidence" value="ECO:0007669"/>
    <property type="project" value="UniProtKB-SubCell"/>
</dbReference>
<dbReference type="InterPro" id="IPR020845">
    <property type="entry name" value="AMP-binding_CS"/>
</dbReference>
<dbReference type="Pfam" id="PF13193">
    <property type="entry name" value="AMP-binding_C"/>
    <property type="match status" value="1"/>
</dbReference>
<evidence type="ECO:0000256" key="9">
    <source>
        <dbReference type="ARBA" id="ARBA00022989"/>
    </source>
</evidence>
<comment type="caution">
    <text evidence="23">The sequence shown here is derived from an EMBL/GenBank/DDBJ whole genome shotgun (WGS) entry which is preliminary data.</text>
</comment>
<dbReference type="EMBL" id="JOJR01000025">
    <property type="protein sequence ID" value="RCN50237.1"/>
    <property type="molecule type" value="Genomic_DNA"/>
</dbReference>
<evidence type="ECO:0000313" key="23">
    <source>
        <dbReference type="EMBL" id="RCN50237.1"/>
    </source>
</evidence>
<keyword evidence="8" id="KW-0067">ATP-binding</keyword>
<protein>
    <recommendedName>
        <fullName evidence="18">Very long-chain fatty acid transport protein</fullName>
    </recommendedName>
    <alternativeName>
        <fullName evidence="14">Long-chain-fatty-acid--CoA ligase</fullName>
    </alternativeName>
    <alternativeName>
        <fullName evidence="19">Very-long-chain acyl-CoA synthetase</fullName>
    </alternativeName>
</protein>
<evidence type="ECO:0000259" key="22">
    <source>
        <dbReference type="Pfam" id="PF13193"/>
    </source>
</evidence>
<dbReference type="GO" id="GO:0005886">
    <property type="term" value="C:plasma membrane"/>
    <property type="evidence" value="ECO:0007669"/>
    <property type="project" value="UniProtKB-SubCell"/>
</dbReference>
<dbReference type="STRING" id="29170.A0A368H4Q3"/>
<evidence type="ECO:0000256" key="16">
    <source>
        <dbReference type="ARBA" id="ARBA00048666"/>
    </source>
</evidence>
<organism evidence="23 24">
    <name type="scientific">Ancylostoma caninum</name>
    <name type="common">Dog hookworm</name>
    <dbReference type="NCBI Taxonomy" id="29170"/>
    <lineage>
        <taxon>Eukaryota</taxon>
        <taxon>Metazoa</taxon>
        <taxon>Ecdysozoa</taxon>
        <taxon>Nematoda</taxon>
        <taxon>Chromadorea</taxon>
        <taxon>Rhabditida</taxon>
        <taxon>Rhabditina</taxon>
        <taxon>Rhabditomorpha</taxon>
        <taxon>Strongyloidea</taxon>
        <taxon>Ancylostomatidae</taxon>
        <taxon>Ancylostomatinae</taxon>
        <taxon>Ancylostoma</taxon>
    </lineage>
</organism>
<evidence type="ECO:0000256" key="10">
    <source>
        <dbReference type="ARBA" id="ARBA00023055"/>
    </source>
</evidence>
<dbReference type="PROSITE" id="PS00455">
    <property type="entry name" value="AMP_BINDING"/>
    <property type="match status" value="1"/>
</dbReference>
<dbReference type="InterPro" id="IPR042099">
    <property type="entry name" value="ANL_N_sf"/>
</dbReference>
<dbReference type="Pfam" id="PF00501">
    <property type="entry name" value="AMP-binding"/>
    <property type="match status" value="1"/>
</dbReference>
<evidence type="ECO:0000256" key="3">
    <source>
        <dbReference type="ARBA" id="ARBA00022448"/>
    </source>
</evidence>
<sequence length="777" mass="85451">MTFSAIEADKMGLGTIGVRMSSFLTGPFLLTRNPLYSVGGVFVFTFSDALTILGRISSPLLPGKVAVGRSVTPAAVLQLLGSSSVRGISTVVARRPRGMATLAASPTPHSRRCAGDVGILEKSAKEQIIILFSSLLPSLKLEELVTLILVVTAIFFKNLSIGVVLGIVLSVYIAIVYGDFIYRSYLTLNRDLSGLYLILDIKFDLWKKLRENRGLHEIFLEVVKKNHSKTAMVDIETGRSFTFAAFNKECNRYANFFQGQGFRAGDVVALFMENSVDFVAAWMGLAKIGVATAWINCNLKREPLAHCIQTSRAKAIITTRLLQHALDEAIDSELLSTNGMDLYVIGKQDGGGRFTLLTEELKTQRTVEPRRLDVVDFKSILCYIYTSGTTGLPKAAVMKHFRYYSMVMGAAKSFGIYPSDRIYVSMPIYHTAAGILGIGQALCRGSCCVIRKKFSASNFWKDCVKYQCTASQYIGEICRYLLAQPVVPEEATHQMRLLYGNGLRAEIWQPFVDRFRVKIGEVYGSTEGTSNLVNIDGHVGACGFLPISPLTKKMHPVRLIRVDDKTGEVIRSPSGLCIACNPGESGAMVSTIRKDNPLLQFEGYLNKSETNKKIIRDVFTKGDSCFVSGDLLYWDRLGYVYFKDRTGDTFRWKGENVSTTEVEAILHPEKGVADATVYGVAVPHTEGRAGMAAVVRNGDDPGDDDEFVERIGARLAASLAPYALPQFIRLCQDVDRTGKIVLCLFSHKSMDKSHCNGNETSRACDTGTDNCKPCVTG</sequence>
<feature type="domain" description="AMP-binding enzyme C-terminal" evidence="22">
    <location>
        <begin position="661"/>
        <end position="738"/>
    </location>
</feature>
<evidence type="ECO:0000256" key="4">
    <source>
        <dbReference type="ARBA" id="ARBA00022475"/>
    </source>
</evidence>
<evidence type="ECO:0000256" key="18">
    <source>
        <dbReference type="ARBA" id="ARBA00068795"/>
    </source>
</evidence>
<dbReference type="InterPro" id="IPR045851">
    <property type="entry name" value="AMP-bd_C_sf"/>
</dbReference>
<evidence type="ECO:0000256" key="17">
    <source>
        <dbReference type="ARBA" id="ARBA00060276"/>
    </source>
</evidence>
<evidence type="ECO:0000256" key="11">
    <source>
        <dbReference type="ARBA" id="ARBA00023136"/>
    </source>
</evidence>
<comment type="subcellular location">
    <subcellularLocation>
        <location evidence="1">Cell membrane</location>
        <topology evidence="1">Multi-pass membrane protein</topology>
    </subcellularLocation>
    <subcellularLocation>
        <location evidence="15">Peroxisome membrane</location>
    </subcellularLocation>
</comment>
<evidence type="ECO:0000256" key="2">
    <source>
        <dbReference type="ARBA" id="ARBA00006432"/>
    </source>
</evidence>
<comment type="function">
    <text evidence="17">Acyl-CoA synthetase required for both the import of long chain fatty acids (LCFAs) (C14-C18) and the activation very long chain fatty acids (VLCFAs) (C20-C26) by esterification of the fatty acids into metabolically active CoA-thioesters for subsequent degradation or incorporation into phospholipids. The transport and fatty acyl-CoA synthetase activities are genetically separable and are thus independent activities. Esterifies VLCFAs in the peroxisome matrix. The VLCFAs are actively transported into peroxisomes by a PXA1-PXA2 heterodimeric transporter in the peroxisomal membrane.</text>
</comment>
<feature type="domain" description="AMP-dependent synthetase/ligase" evidence="21">
    <location>
        <begin position="221"/>
        <end position="568"/>
    </location>
</feature>
<dbReference type="AlphaFoldDB" id="A0A368H4Q3"/>
<dbReference type="GO" id="GO:0005524">
    <property type="term" value="F:ATP binding"/>
    <property type="evidence" value="ECO:0007669"/>
    <property type="project" value="UniProtKB-KW"/>
</dbReference>
<feature type="transmembrane region" description="Helical" evidence="20">
    <location>
        <begin position="161"/>
        <end position="182"/>
    </location>
</feature>
<dbReference type="OrthoDB" id="288590at2759"/>
<dbReference type="InterPro" id="IPR025110">
    <property type="entry name" value="AMP-bd_C"/>
</dbReference>
<evidence type="ECO:0000256" key="1">
    <source>
        <dbReference type="ARBA" id="ARBA00004651"/>
    </source>
</evidence>
<dbReference type="GO" id="GO:0044539">
    <property type="term" value="P:long-chain fatty acid import into cell"/>
    <property type="evidence" value="ECO:0007669"/>
    <property type="project" value="TreeGrafter"/>
</dbReference>
<dbReference type="Gene3D" id="3.30.300.30">
    <property type="match status" value="1"/>
</dbReference>
<keyword evidence="24" id="KW-1185">Reference proteome</keyword>
<reference evidence="23 24" key="1">
    <citation type="submission" date="2014-10" db="EMBL/GenBank/DDBJ databases">
        <title>Draft genome of the hookworm Ancylostoma caninum.</title>
        <authorList>
            <person name="Mitreva M."/>
        </authorList>
    </citation>
    <scope>NUCLEOTIDE SEQUENCE [LARGE SCALE GENOMIC DNA]</scope>
    <source>
        <strain evidence="23 24">Baltimore</strain>
    </source>
</reference>
<evidence type="ECO:0000256" key="13">
    <source>
        <dbReference type="ARBA" id="ARBA00036527"/>
    </source>
</evidence>
<evidence type="ECO:0000256" key="7">
    <source>
        <dbReference type="ARBA" id="ARBA00022741"/>
    </source>
</evidence>
<dbReference type="GO" id="GO:0005324">
    <property type="term" value="F:long-chain fatty acid transmembrane transporter activity"/>
    <property type="evidence" value="ECO:0007669"/>
    <property type="project" value="TreeGrafter"/>
</dbReference>
<comment type="catalytic activity">
    <reaction evidence="13">
        <text>a very long-chain fatty acid + ATP + CoA = a very long-chain fatty acyl-CoA + AMP + diphosphate</text>
        <dbReference type="Rhea" id="RHEA:54536"/>
        <dbReference type="ChEBI" id="CHEBI:30616"/>
        <dbReference type="ChEBI" id="CHEBI:33019"/>
        <dbReference type="ChEBI" id="CHEBI:57287"/>
        <dbReference type="ChEBI" id="CHEBI:58950"/>
        <dbReference type="ChEBI" id="CHEBI:138261"/>
        <dbReference type="ChEBI" id="CHEBI:456215"/>
    </reaction>
    <physiologicalReaction direction="left-to-right" evidence="13">
        <dbReference type="Rhea" id="RHEA:54537"/>
    </physiologicalReaction>
</comment>
<evidence type="ECO:0000259" key="21">
    <source>
        <dbReference type="Pfam" id="PF00501"/>
    </source>
</evidence>
<evidence type="ECO:0000256" key="14">
    <source>
        <dbReference type="ARBA" id="ARBA00041297"/>
    </source>
</evidence>
<keyword evidence="4" id="KW-1003">Cell membrane</keyword>
<dbReference type="InterPro" id="IPR000873">
    <property type="entry name" value="AMP-dep_synth/lig_dom"/>
</dbReference>
<name>A0A368H4Q3_ANCCA</name>
<dbReference type="GO" id="GO:0004467">
    <property type="term" value="F:long-chain fatty acid-CoA ligase activity"/>
    <property type="evidence" value="ECO:0007669"/>
    <property type="project" value="TreeGrafter"/>
</dbReference>
<keyword evidence="6 20" id="KW-0812">Transmembrane</keyword>